<dbReference type="Proteomes" id="UP001597264">
    <property type="component" value="Unassembled WGS sequence"/>
</dbReference>
<dbReference type="Gene3D" id="2.60.40.10">
    <property type="entry name" value="Immunoglobulins"/>
    <property type="match status" value="5"/>
</dbReference>
<dbReference type="PROSITE" id="PS50853">
    <property type="entry name" value="FN3"/>
    <property type="match status" value="3"/>
</dbReference>
<dbReference type="SMART" id="SM00060">
    <property type="entry name" value="FN3"/>
    <property type="match status" value="5"/>
</dbReference>
<feature type="compositionally biased region" description="Polar residues" evidence="2">
    <location>
        <begin position="522"/>
        <end position="531"/>
    </location>
</feature>
<keyword evidence="1" id="KW-0677">Repeat</keyword>
<evidence type="ECO:0000313" key="5">
    <source>
        <dbReference type="EMBL" id="MFD1218362.1"/>
    </source>
</evidence>
<evidence type="ECO:0000259" key="4">
    <source>
        <dbReference type="PROSITE" id="PS50853"/>
    </source>
</evidence>
<evidence type="ECO:0000256" key="2">
    <source>
        <dbReference type="SAM" id="MobiDB-lite"/>
    </source>
</evidence>
<dbReference type="PANTHER" id="PTHR46708">
    <property type="entry name" value="TENASCIN"/>
    <property type="match status" value="1"/>
</dbReference>
<keyword evidence="3" id="KW-0472">Membrane</keyword>
<protein>
    <submittedName>
        <fullName evidence="5">Fibronectin type III domain-containing protein</fullName>
    </submittedName>
</protein>
<reference evidence="6" key="1">
    <citation type="journal article" date="2019" name="Int. J. Syst. Evol. Microbiol.">
        <title>The Global Catalogue of Microorganisms (GCM) 10K type strain sequencing project: providing services to taxonomists for standard genome sequencing and annotation.</title>
        <authorList>
            <consortium name="The Broad Institute Genomics Platform"/>
            <consortium name="The Broad Institute Genome Sequencing Center for Infectious Disease"/>
            <person name="Wu L."/>
            <person name="Ma J."/>
        </authorList>
    </citation>
    <scope>NUCLEOTIDE SEQUENCE [LARGE SCALE GENOMIC DNA]</scope>
    <source>
        <strain evidence="6">CCUG 54356</strain>
    </source>
</reference>
<dbReference type="InterPro" id="IPR003961">
    <property type="entry name" value="FN3_dom"/>
</dbReference>
<feature type="domain" description="Fibronectin type-III" evidence="4">
    <location>
        <begin position="273"/>
        <end position="361"/>
    </location>
</feature>
<dbReference type="PANTHER" id="PTHR46708:SF2">
    <property type="entry name" value="FIBRONECTIN TYPE-III DOMAIN-CONTAINING PROTEIN"/>
    <property type="match status" value="1"/>
</dbReference>
<comment type="caution">
    <text evidence="5">The sequence shown here is derived from an EMBL/GenBank/DDBJ whole genome shotgun (WGS) entry which is preliminary data.</text>
</comment>
<dbReference type="InterPro" id="IPR013783">
    <property type="entry name" value="Ig-like_fold"/>
</dbReference>
<dbReference type="EMBL" id="JBHTLR010000034">
    <property type="protein sequence ID" value="MFD1218362.1"/>
    <property type="molecule type" value="Genomic_DNA"/>
</dbReference>
<name>A0ABW3UCJ6_9GAMM</name>
<organism evidence="5 6">
    <name type="scientific">Microbulbifer celer</name>
    <dbReference type="NCBI Taxonomy" id="435905"/>
    <lineage>
        <taxon>Bacteria</taxon>
        <taxon>Pseudomonadati</taxon>
        <taxon>Pseudomonadota</taxon>
        <taxon>Gammaproteobacteria</taxon>
        <taxon>Cellvibrionales</taxon>
        <taxon>Microbulbiferaceae</taxon>
        <taxon>Microbulbifer</taxon>
    </lineage>
</organism>
<dbReference type="SUPFAM" id="SSF49265">
    <property type="entry name" value="Fibronectin type III"/>
    <property type="match status" value="4"/>
</dbReference>
<evidence type="ECO:0000256" key="1">
    <source>
        <dbReference type="ARBA" id="ARBA00022737"/>
    </source>
</evidence>
<dbReference type="InterPro" id="IPR031325">
    <property type="entry name" value="RHS_repeat"/>
</dbReference>
<feature type="transmembrane region" description="Helical" evidence="3">
    <location>
        <begin position="25"/>
        <end position="44"/>
    </location>
</feature>
<evidence type="ECO:0000313" key="6">
    <source>
        <dbReference type="Proteomes" id="UP001597264"/>
    </source>
</evidence>
<keyword evidence="6" id="KW-1185">Reference proteome</keyword>
<gene>
    <name evidence="5" type="ORF">ACFQ2X_17305</name>
</gene>
<sequence length="708" mass="73804">MNASLEVDVRGRRSQGSCGDGGRAVLYWIAAGICILLSAASWAASTSYEYDALGRLHKVTRDDGTETLYELDAAGNRTQVSDLATPGAPPSVNVPVNSSTGSYRITWTAPSETFTAYELYESTSSTFSTQTRVYSGAARAKEISGKVDGSYYYRVRVCNEGLCSEYAAGANPVVVAFPPGTPVSIAVPTISSSGDYPIGWGAPSSGTVTAYELYESSSSSFTSQTRVYNGSDQGWGATSKSTGNYYYRVRACNGASCSDYTTGENGVSVDRSAPSSPGALSLSVDGTSVMASWGAATDNIAVVGYQYRLNSAAVWTNKGSGTKQGLSGLVDHTTYIFEVRALDAAGNAGPSVSKSFTTGSAAPAPPSDLDARLMADCAWNVTWSASAGATYYAFDETNAAQRNLTTPSTIVNCPVGNPDGNKPEWVQACNSIACSTRSYFFSSDTTPPSRPGIPTFSAVTQSSATVTWTASRDASGVAGYRYRLNSGSWVSIGIGTTVGLTGLSASKTYTFEVQARDGAGNYSTSNSASFNTPAAPDTTSPSAPGTPSFSNVTSYSASANWVAASDNIGVTGYEYRLNNAPTWTALEKVLAVNLVGLNQLSTYSFQVRARDGAGNVGPAASGSFTTSSAAPPAPSGLSYSQVANCSWRASWNAVNGATTYELRDTSGTVKTLTVTTGYISCPYNNPAGNKPKWVRACNSVGCGTRAYF</sequence>
<dbReference type="RefSeq" id="WP_230435133.1">
    <property type="nucleotide sequence ID" value="NZ_CP087715.1"/>
</dbReference>
<dbReference type="CDD" id="cd00063">
    <property type="entry name" value="FN3"/>
    <property type="match status" value="3"/>
</dbReference>
<feature type="domain" description="Fibronectin type-III" evidence="4">
    <location>
        <begin position="450"/>
        <end position="535"/>
    </location>
</feature>
<feature type="domain" description="Fibronectin type-III" evidence="4">
    <location>
        <begin position="543"/>
        <end position="632"/>
    </location>
</feature>
<dbReference type="Pfam" id="PF00041">
    <property type="entry name" value="fn3"/>
    <property type="match status" value="2"/>
</dbReference>
<proteinExistence type="predicted"/>
<keyword evidence="3" id="KW-0812">Transmembrane</keyword>
<feature type="region of interest" description="Disordered" evidence="2">
    <location>
        <begin position="522"/>
        <end position="549"/>
    </location>
</feature>
<feature type="compositionally biased region" description="Low complexity" evidence="2">
    <location>
        <begin position="532"/>
        <end position="549"/>
    </location>
</feature>
<accession>A0ABW3UCJ6</accession>
<dbReference type="InterPro" id="IPR050991">
    <property type="entry name" value="ECM_Regulatory_Proteins"/>
</dbReference>
<keyword evidence="3" id="KW-1133">Transmembrane helix</keyword>
<dbReference type="InterPro" id="IPR036116">
    <property type="entry name" value="FN3_sf"/>
</dbReference>
<dbReference type="Pfam" id="PF05593">
    <property type="entry name" value="RHS_repeat"/>
    <property type="match status" value="1"/>
</dbReference>
<evidence type="ECO:0000256" key="3">
    <source>
        <dbReference type="SAM" id="Phobius"/>
    </source>
</evidence>